<evidence type="ECO:0000259" key="5">
    <source>
        <dbReference type="PROSITE" id="PS50931"/>
    </source>
</evidence>
<dbReference type="Gene3D" id="3.40.190.10">
    <property type="entry name" value="Periplasmic binding protein-like II"/>
    <property type="match status" value="2"/>
</dbReference>
<dbReference type="OrthoDB" id="9808620at2"/>
<dbReference type="AlphaFoldDB" id="A4BGA9"/>
<dbReference type="GO" id="GO:0000976">
    <property type="term" value="F:transcription cis-regulatory region binding"/>
    <property type="evidence" value="ECO:0007669"/>
    <property type="project" value="TreeGrafter"/>
</dbReference>
<evidence type="ECO:0000256" key="2">
    <source>
        <dbReference type="ARBA" id="ARBA00023015"/>
    </source>
</evidence>
<comment type="similarity">
    <text evidence="1">Belongs to the LysR transcriptional regulatory family.</text>
</comment>
<protein>
    <submittedName>
        <fullName evidence="6">Transcriptional regulator</fullName>
    </submittedName>
</protein>
<gene>
    <name evidence="6" type="ORF">MED297_04522</name>
</gene>
<keyword evidence="7" id="KW-1185">Reference proteome</keyword>
<dbReference type="GO" id="GO:0003700">
    <property type="term" value="F:DNA-binding transcription factor activity"/>
    <property type="evidence" value="ECO:0007669"/>
    <property type="project" value="InterPro"/>
</dbReference>
<organism evidence="6 7">
    <name type="scientific">Reinekea blandensis MED297</name>
    <dbReference type="NCBI Taxonomy" id="314283"/>
    <lineage>
        <taxon>Bacteria</taxon>
        <taxon>Pseudomonadati</taxon>
        <taxon>Pseudomonadota</taxon>
        <taxon>Gammaproteobacteria</taxon>
        <taxon>Oceanospirillales</taxon>
        <taxon>Saccharospirillaceae</taxon>
        <taxon>Reinekea</taxon>
    </lineage>
</organism>
<dbReference type="PANTHER" id="PTHR30126">
    <property type="entry name" value="HTH-TYPE TRANSCRIPTIONAL REGULATOR"/>
    <property type="match status" value="1"/>
</dbReference>
<dbReference type="SUPFAM" id="SSF53850">
    <property type="entry name" value="Periplasmic binding protein-like II"/>
    <property type="match status" value="1"/>
</dbReference>
<accession>A4BGA9</accession>
<dbReference type="Pfam" id="PF00126">
    <property type="entry name" value="HTH_1"/>
    <property type="match status" value="1"/>
</dbReference>
<dbReference type="InterPro" id="IPR036388">
    <property type="entry name" value="WH-like_DNA-bd_sf"/>
</dbReference>
<sequence length="311" mass="35400">MKYSLKQLAVFDAVASLESVSAASRKLSLTQSAVSMSLSQLENVLDRPLFIRQGNRLILSHWGEWLRPKAKKLLQDAQQIELGLHDEQLISGQFELCSSQTAAEHLLPDLISKIDIDFPELRIDFDVKNTKKVIEGILHYEYQLGIIEGRCDDNRIHQESWIDDHLVVIASPRHPFARHETVSLAQLEQARWVLREEGAGTRRIFDAAIHGLIEHINVWKDYESVSVLKAMVARGNYLSAVPYLDAKRDVAAGTLTILNTPQLNMSRSLSFIWRTDALENPLRDCVLAEARRMTRRLQREQKNPFDLQGSA</sequence>
<dbReference type="Gene3D" id="1.10.10.10">
    <property type="entry name" value="Winged helix-like DNA-binding domain superfamily/Winged helix DNA-binding domain"/>
    <property type="match status" value="1"/>
</dbReference>
<evidence type="ECO:0000313" key="7">
    <source>
        <dbReference type="Proteomes" id="UP000005953"/>
    </source>
</evidence>
<reference evidence="6 7" key="1">
    <citation type="submission" date="2006-02" db="EMBL/GenBank/DDBJ databases">
        <authorList>
            <person name="Pinhassi J."/>
            <person name="Pedros-Alio C."/>
            <person name="Ferriera S."/>
            <person name="Johnson J."/>
            <person name="Kravitz S."/>
            <person name="Halpern A."/>
            <person name="Remington K."/>
            <person name="Beeson K."/>
            <person name="Tran B."/>
            <person name="Rogers Y.-H."/>
            <person name="Friedman R."/>
            <person name="Venter J.C."/>
        </authorList>
    </citation>
    <scope>NUCLEOTIDE SEQUENCE [LARGE SCALE GENOMIC DNA]</scope>
    <source>
        <strain evidence="6 7">MED297</strain>
    </source>
</reference>
<feature type="domain" description="HTH lysR-type" evidence="5">
    <location>
        <begin position="1"/>
        <end position="60"/>
    </location>
</feature>
<dbReference type="PRINTS" id="PR00039">
    <property type="entry name" value="HTHLYSR"/>
</dbReference>
<dbReference type="InterPro" id="IPR005119">
    <property type="entry name" value="LysR_subst-bd"/>
</dbReference>
<dbReference type="Proteomes" id="UP000005953">
    <property type="component" value="Unassembled WGS sequence"/>
</dbReference>
<dbReference type="InterPro" id="IPR000847">
    <property type="entry name" value="LysR_HTH_N"/>
</dbReference>
<dbReference type="HOGENOM" id="CLU_039613_6_1_6"/>
<dbReference type="PANTHER" id="PTHR30126:SF94">
    <property type="entry name" value="LYSR FAMILY TRANSCRIPTIONAL REGULATOR"/>
    <property type="match status" value="1"/>
</dbReference>
<comment type="caution">
    <text evidence="6">The sequence shown here is derived from an EMBL/GenBank/DDBJ whole genome shotgun (WGS) entry which is preliminary data.</text>
</comment>
<keyword evidence="4" id="KW-0804">Transcription</keyword>
<keyword evidence="3" id="KW-0238">DNA-binding</keyword>
<dbReference type="Pfam" id="PF03466">
    <property type="entry name" value="LysR_substrate"/>
    <property type="match status" value="1"/>
</dbReference>
<evidence type="ECO:0000256" key="1">
    <source>
        <dbReference type="ARBA" id="ARBA00009437"/>
    </source>
</evidence>
<dbReference type="InterPro" id="IPR036390">
    <property type="entry name" value="WH_DNA-bd_sf"/>
</dbReference>
<evidence type="ECO:0000313" key="6">
    <source>
        <dbReference type="EMBL" id="EAR08904.1"/>
    </source>
</evidence>
<name>A4BGA9_9GAMM</name>
<dbReference type="SUPFAM" id="SSF46785">
    <property type="entry name" value="Winged helix' DNA-binding domain"/>
    <property type="match status" value="1"/>
</dbReference>
<proteinExistence type="inferred from homology"/>
<evidence type="ECO:0000256" key="4">
    <source>
        <dbReference type="ARBA" id="ARBA00023163"/>
    </source>
</evidence>
<dbReference type="STRING" id="314283.MED297_04522"/>
<dbReference type="PROSITE" id="PS50931">
    <property type="entry name" value="HTH_LYSR"/>
    <property type="match status" value="1"/>
</dbReference>
<dbReference type="RefSeq" id="WP_008047825.1">
    <property type="nucleotide sequence ID" value="NZ_CH724154.1"/>
</dbReference>
<keyword evidence="2" id="KW-0805">Transcription regulation</keyword>
<dbReference type="EMBL" id="AAOE01000015">
    <property type="protein sequence ID" value="EAR08904.1"/>
    <property type="molecule type" value="Genomic_DNA"/>
</dbReference>
<evidence type="ECO:0000256" key="3">
    <source>
        <dbReference type="ARBA" id="ARBA00023125"/>
    </source>
</evidence>